<reference evidence="1 2" key="1">
    <citation type="journal article" date="2018" name="Sci. Adv.">
        <title>Multi-heme cytochromes provide a pathway for survival in energy-limited environments.</title>
        <authorList>
            <person name="Deng X."/>
            <person name="Dohmae N."/>
            <person name="Nealson K.H."/>
            <person name="Hashimoto K."/>
            <person name="Okamoto A."/>
        </authorList>
    </citation>
    <scope>NUCLEOTIDE SEQUENCE [LARGE SCALE GENOMIC DNA]</scope>
    <source>
        <strain evidence="1 2">IS5</strain>
        <plasmid evidence="2">pdfe dna</plasmid>
    </source>
</reference>
<proteinExistence type="predicted"/>
<evidence type="ECO:0000313" key="2">
    <source>
        <dbReference type="Proteomes" id="UP000269883"/>
    </source>
</evidence>
<protein>
    <submittedName>
        <fullName evidence="1">Uncharacterized protein</fullName>
    </submittedName>
</protein>
<evidence type="ECO:0000313" key="1">
    <source>
        <dbReference type="EMBL" id="BBD10114.1"/>
    </source>
</evidence>
<dbReference type="KEGG" id="dfl:DFE_A0013"/>
<gene>
    <name evidence="1" type="ORF">DFE_A0013</name>
</gene>
<dbReference type="AlphaFoldDB" id="A0A2Z6B3K7"/>
<organism evidence="1 2">
    <name type="scientific">Desulfovibrio ferrophilus</name>
    <dbReference type="NCBI Taxonomy" id="241368"/>
    <lineage>
        <taxon>Bacteria</taxon>
        <taxon>Pseudomonadati</taxon>
        <taxon>Thermodesulfobacteriota</taxon>
        <taxon>Desulfovibrionia</taxon>
        <taxon>Desulfovibrionales</taxon>
        <taxon>Desulfovibrionaceae</taxon>
        <taxon>Desulfovibrio</taxon>
    </lineage>
</organism>
<accession>A0A2Z6B3K7</accession>
<keyword evidence="2" id="KW-1185">Reference proteome</keyword>
<dbReference type="RefSeq" id="WP_126381591.1">
    <property type="nucleotide sequence ID" value="NZ_AP017379.1"/>
</dbReference>
<dbReference type="Proteomes" id="UP000269883">
    <property type="component" value="Plasmid pDFE"/>
</dbReference>
<dbReference type="EMBL" id="AP017379">
    <property type="protein sequence ID" value="BBD10114.1"/>
    <property type="molecule type" value="Genomic_DNA"/>
</dbReference>
<sequence length="158" mass="18298">MCPTVNFLKSMAKKIHGFRLDGYGFGTRTVQRGEKVYGPYWHGSGRVNPFPKPPKEGESVMPPSNDYRIGKRHAEWFKEMLRVNEIRESKQNEISELRGRLDGMIPRIQDHINTLWKLQGGEELSKHDIAILKAWGFEDCTTEDVSGIKPYKLQDFKF</sequence>
<keyword evidence="1" id="KW-0614">Plasmid</keyword>
<name>A0A2Z6B3K7_9BACT</name>
<geneLocation type="plasmid" evidence="2">
    <name>pdfe dna</name>
</geneLocation>